<keyword evidence="3" id="KW-1185">Reference proteome</keyword>
<dbReference type="InterPro" id="IPR036691">
    <property type="entry name" value="Endo/exonu/phosph_ase_sf"/>
</dbReference>
<comment type="caution">
    <text evidence="2">The sequence shown here is derived from an EMBL/GenBank/DDBJ whole genome shotgun (WGS) entry which is preliminary data.</text>
</comment>
<proteinExistence type="predicted"/>
<organism evidence="2 3">
    <name type="scientific">Trichonephila clavata</name>
    <name type="common">Joro spider</name>
    <name type="synonym">Nephila clavata</name>
    <dbReference type="NCBI Taxonomy" id="2740835"/>
    <lineage>
        <taxon>Eukaryota</taxon>
        <taxon>Metazoa</taxon>
        <taxon>Ecdysozoa</taxon>
        <taxon>Arthropoda</taxon>
        <taxon>Chelicerata</taxon>
        <taxon>Arachnida</taxon>
        <taxon>Araneae</taxon>
        <taxon>Araneomorphae</taxon>
        <taxon>Entelegynae</taxon>
        <taxon>Araneoidea</taxon>
        <taxon>Nephilidae</taxon>
        <taxon>Trichonephila</taxon>
    </lineage>
</organism>
<dbReference type="AlphaFoldDB" id="A0A8X6LSX2"/>
<dbReference type="EMBL" id="BMAO01028060">
    <property type="protein sequence ID" value="GFR21761.1"/>
    <property type="molecule type" value="Genomic_DNA"/>
</dbReference>
<dbReference type="Proteomes" id="UP000887116">
    <property type="component" value="Unassembled WGS sequence"/>
</dbReference>
<reference evidence="2" key="1">
    <citation type="submission" date="2020-07" db="EMBL/GenBank/DDBJ databases">
        <title>Multicomponent nature underlies the extraordinary mechanical properties of spider dragline silk.</title>
        <authorList>
            <person name="Kono N."/>
            <person name="Nakamura H."/>
            <person name="Mori M."/>
            <person name="Yoshida Y."/>
            <person name="Ohtoshi R."/>
            <person name="Malay A.D."/>
            <person name="Moran D.A.P."/>
            <person name="Tomita M."/>
            <person name="Numata K."/>
            <person name="Arakawa K."/>
        </authorList>
    </citation>
    <scope>NUCLEOTIDE SEQUENCE</scope>
</reference>
<gene>
    <name evidence="2" type="ORF">TNCT_701411</name>
</gene>
<accession>A0A8X6LSX2</accession>
<evidence type="ECO:0000256" key="1">
    <source>
        <dbReference type="SAM" id="MobiDB-lite"/>
    </source>
</evidence>
<feature type="region of interest" description="Disordered" evidence="1">
    <location>
        <begin position="23"/>
        <end position="43"/>
    </location>
</feature>
<evidence type="ECO:0000313" key="3">
    <source>
        <dbReference type="Proteomes" id="UP000887116"/>
    </source>
</evidence>
<evidence type="ECO:0000313" key="2">
    <source>
        <dbReference type="EMBL" id="GFR21761.1"/>
    </source>
</evidence>
<protein>
    <recommendedName>
        <fullName evidence="4">Endonuclease/exonuclease/phosphatase domain-containing protein</fullName>
    </recommendedName>
</protein>
<evidence type="ECO:0008006" key="4">
    <source>
        <dbReference type="Google" id="ProtNLM"/>
    </source>
</evidence>
<dbReference type="Gene3D" id="3.60.10.10">
    <property type="entry name" value="Endonuclease/exonuclease/phosphatase"/>
    <property type="match status" value="1"/>
</dbReference>
<name>A0A8X6LSX2_TRICU</name>
<sequence>MTNLFGNYEHTASFVRKDKKERIRGVSRGLRPKSKLQSTTSSGRSQLRILKYNINGLCTSATRVKLDQLLDLANRHQAHIIAIQN</sequence>